<evidence type="ECO:0000259" key="3">
    <source>
        <dbReference type="Pfam" id="PF13203"/>
    </source>
</evidence>
<feature type="region of interest" description="Disordered" evidence="1">
    <location>
        <begin position="196"/>
        <end position="280"/>
    </location>
</feature>
<feature type="region of interest" description="Disordered" evidence="1">
    <location>
        <begin position="295"/>
        <end position="317"/>
    </location>
</feature>
<evidence type="ECO:0000256" key="1">
    <source>
        <dbReference type="SAM" id="MobiDB-lite"/>
    </source>
</evidence>
<sequence length="588" mass="63173">MTQMSAQRMGQRSLLSAENHPYQEAMHRVREFVMGSTRDTKSGMTLPRFGQFSLMAQRVPVYLYDHPDITARFPTAFTDGQYIFFNVDFFRSMLADERAGGGESVIPVLLHEMMHMMLNHTKGRHGGQASPHIVNMAHDVVINGMLLDAFERRMTFGTYFLGNGDDIPGGLGTSDQERSKYRGKTELQVLKALLADMPEPPSGKGGQTGRRAPRGGGQGTGGGGSGDSEREEAESGEGGAGEVPESSGEEVSAEGTGSGDPESPQPGVGPDGSEGGDLTDPLELRHTLENAGLKGVADKAGLPRNPQEAEAQAQELAAKMAQEAAKARNLAKEAERQGGQMAGAHISDYLGTRVDVLHEPVIGWRDSLQETVLGGEGGTDYTDDLPGDLYYVEPGDMGMAEPVYDGTVVSHSPARASLVVVDTSGSVGTAMLRDFFSEVAGMSREMGEGGLNREIIVLSADTVIRGEAQRIQPGDFETLLEEGMEAYGRGGTSLADCMNMAVELARQEGWPVDGLVYFTDWCDRVPELGRLHPRLPPRVTFIVPEGHKHEQGMKAARPYAEICEIRPGVEVDFDQPTGDRGRPPGAAP</sequence>
<evidence type="ECO:0000313" key="4">
    <source>
        <dbReference type="EMBL" id="MFA9461261.1"/>
    </source>
</evidence>
<dbReference type="EMBL" id="JBGUAW010000006">
    <property type="protein sequence ID" value="MFA9461261.1"/>
    <property type="molecule type" value="Genomic_DNA"/>
</dbReference>
<evidence type="ECO:0000313" key="5">
    <source>
        <dbReference type="Proteomes" id="UP001575181"/>
    </source>
</evidence>
<dbReference type="InterPro" id="IPR025154">
    <property type="entry name" value="Put_metallopeptidase_dom"/>
</dbReference>
<dbReference type="Pfam" id="PF13203">
    <property type="entry name" value="DUF2201_N"/>
    <property type="match status" value="1"/>
</dbReference>
<feature type="compositionally biased region" description="Low complexity" evidence="1">
    <location>
        <begin position="308"/>
        <end position="317"/>
    </location>
</feature>
<reference evidence="4 5" key="1">
    <citation type="submission" date="2024-08" db="EMBL/GenBank/DDBJ databases">
        <title>Whole-genome sequencing of halo(alkali)philic microorganisms from hypersaline lakes.</title>
        <authorList>
            <person name="Sorokin D.Y."/>
            <person name="Merkel A.Y."/>
            <person name="Messina E."/>
            <person name="Yakimov M."/>
        </authorList>
    </citation>
    <scope>NUCLEOTIDE SEQUENCE [LARGE SCALE GENOMIC DNA]</scope>
    <source>
        <strain evidence="4 5">Cl-TMA</strain>
    </source>
</reference>
<comment type="caution">
    <text evidence="4">The sequence shown here is derived from an EMBL/GenBank/DDBJ whole genome shotgun (WGS) entry which is preliminary data.</text>
</comment>
<dbReference type="Pfam" id="PF09967">
    <property type="entry name" value="DUF2201"/>
    <property type="match status" value="1"/>
</dbReference>
<feature type="domain" description="Putative metallopeptidase" evidence="3">
    <location>
        <begin position="73"/>
        <end position="371"/>
    </location>
</feature>
<organism evidence="4 5">
    <name type="scientific">Thiohalorhabdus methylotrophus</name>
    <dbReference type="NCBI Taxonomy" id="3242694"/>
    <lineage>
        <taxon>Bacteria</taxon>
        <taxon>Pseudomonadati</taxon>
        <taxon>Pseudomonadota</taxon>
        <taxon>Gammaproteobacteria</taxon>
        <taxon>Thiohalorhabdales</taxon>
        <taxon>Thiohalorhabdaceae</taxon>
        <taxon>Thiohalorhabdus</taxon>
    </lineage>
</organism>
<feature type="compositionally biased region" description="Gly residues" evidence="1">
    <location>
        <begin position="203"/>
        <end position="226"/>
    </location>
</feature>
<name>A0ABV4TXF4_9GAMM</name>
<accession>A0ABV4TXF4</accession>
<dbReference type="Proteomes" id="UP001575181">
    <property type="component" value="Unassembled WGS sequence"/>
</dbReference>
<proteinExistence type="predicted"/>
<feature type="domain" description="VWA-like" evidence="2">
    <location>
        <begin position="419"/>
        <end position="526"/>
    </location>
</feature>
<dbReference type="InterPro" id="IPR018698">
    <property type="entry name" value="VWA-like_dom"/>
</dbReference>
<gene>
    <name evidence="4" type="ORF">ACERLL_10525</name>
</gene>
<evidence type="ECO:0000259" key="2">
    <source>
        <dbReference type="Pfam" id="PF09967"/>
    </source>
</evidence>
<keyword evidence="5" id="KW-1185">Reference proteome</keyword>
<protein>
    <submittedName>
        <fullName evidence="4">VWA-like domain-containing protein</fullName>
    </submittedName>
</protein>
<dbReference type="RefSeq" id="WP_373656046.1">
    <property type="nucleotide sequence ID" value="NZ_JBGUAW010000006.1"/>
</dbReference>
<dbReference type="PANTHER" id="PTHR38730">
    <property type="entry name" value="SLL7028 PROTEIN"/>
    <property type="match status" value="1"/>
</dbReference>
<dbReference type="PANTHER" id="PTHR38730:SF1">
    <property type="entry name" value="SLL7028 PROTEIN"/>
    <property type="match status" value="1"/>
</dbReference>